<keyword evidence="1" id="KW-0732">Signal</keyword>
<dbReference type="InterPro" id="IPR045741">
    <property type="entry name" value="PorV"/>
</dbReference>
<reference evidence="3 4" key="1">
    <citation type="submission" date="2017-06" db="EMBL/GenBank/DDBJ databases">
        <authorList>
            <person name="Kim H.J."/>
            <person name="Triplett B.A."/>
        </authorList>
    </citation>
    <scope>NUCLEOTIDE SEQUENCE [LARGE SCALE GENOMIC DNA]</scope>
    <source>
        <strain evidence="3 4">DSM 29150</strain>
    </source>
</reference>
<feature type="chain" id="PRO_5012014537" evidence="1">
    <location>
        <begin position="21"/>
        <end position="380"/>
    </location>
</feature>
<dbReference type="NCBIfam" id="NF033710">
    <property type="entry name" value="T9SS_OM_PorV"/>
    <property type="match status" value="1"/>
</dbReference>
<dbReference type="EMBL" id="FZNT01000004">
    <property type="protein sequence ID" value="SNR53150.1"/>
    <property type="molecule type" value="Genomic_DNA"/>
</dbReference>
<sequence length="380" mass="42037">MRKIFLCTLTALVAFSTLKAQEQPNPITTAAPFLLIAPDARSGGMGDIGAATSTDAFSQHWNPSKLAFAPAQFSVGVFYTPWLKELTNDVFLGGFTFSNRINDRSAWGASLNYFNLGQIDLTDNIGQPIGTEKLNEFSLDGSYSLKLSETYSMGVALRYIRSDLGIESANSDINAVNTFTVDISGYYQSDEENYGDFNGVWRAGFNISNIGPKVSYSNDSEENFMPTNLKLGGGFDFILDNYNKITLNAEFNKLLVPTPSVSVNDDGEPPYVQKDISFFSGMFVSFADAPGGFEEEMQEVTWALGAEYMYDDSFALRAGYFHESEMKGARQFFTIGAGFKFKSAKLDVSYLFNASDVNNPLENTLRFAIAFDFGEIFEIY</sequence>
<name>A0A238X3A5_9FLAO</name>
<gene>
    <name evidence="3" type="ORF">SAMN06265371_104353</name>
</gene>
<dbReference type="AlphaFoldDB" id="A0A238X3A5"/>
<dbReference type="SUPFAM" id="SSF56935">
    <property type="entry name" value="Porins"/>
    <property type="match status" value="1"/>
</dbReference>
<protein>
    <submittedName>
        <fullName evidence="3">Long-chain fatty acid transport protein</fullName>
    </submittedName>
</protein>
<evidence type="ECO:0000313" key="4">
    <source>
        <dbReference type="Proteomes" id="UP000198384"/>
    </source>
</evidence>
<evidence type="ECO:0000259" key="2">
    <source>
        <dbReference type="Pfam" id="PF19572"/>
    </source>
</evidence>
<dbReference type="Pfam" id="PF19572">
    <property type="entry name" value="PorV"/>
    <property type="match status" value="1"/>
</dbReference>
<dbReference type="NCBIfam" id="NF033709">
    <property type="entry name" value="PorV_fam"/>
    <property type="match status" value="1"/>
</dbReference>
<keyword evidence="4" id="KW-1185">Reference proteome</keyword>
<feature type="domain" description="Type IX secretion system protein PorV" evidence="2">
    <location>
        <begin position="21"/>
        <end position="260"/>
    </location>
</feature>
<accession>A0A238X3A5</accession>
<dbReference type="OrthoDB" id="9758448at2"/>
<dbReference type="RefSeq" id="WP_089381449.1">
    <property type="nucleotide sequence ID" value="NZ_FZNT01000004.1"/>
</dbReference>
<evidence type="ECO:0000313" key="3">
    <source>
        <dbReference type="EMBL" id="SNR53150.1"/>
    </source>
</evidence>
<proteinExistence type="predicted"/>
<feature type="signal peptide" evidence="1">
    <location>
        <begin position="1"/>
        <end position="20"/>
    </location>
</feature>
<evidence type="ECO:0000256" key="1">
    <source>
        <dbReference type="SAM" id="SignalP"/>
    </source>
</evidence>
<organism evidence="3 4">
    <name type="scientific">Lutibacter agarilyticus</name>
    <dbReference type="NCBI Taxonomy" id="1109740"/>
    <lineage>
        <taxon>Bacteria</taxon>
        <taxon>Pseudomonadati</taxon>
        <taxon>Bacteroidota</taxon>
        <taxon>Flavobacteriia</taxon>
        <taxon>Flavobacteriales</taxon>
        <taxon>Flavobacteriaceae</taxon>
        <taxon>Lutibacter</taxon>
    </lineage>
</organism>
<dbReference type="Proteomes" id="UP000198384">
    <property type="component" value="Unassembled WGS sequence"/>
</dbReference>
<dbReference type="InterPro" id="IPR047799">
    <property type="entry name" value="T9SS_OM_PorV"/>
</dbReference>
<dbReference type="Gene3D" id="2.40.160.60">
    <property type="entry name" value="Outer membrane protein transport protein (OMPP1/FadL/TodX)"/>
    <property type="match status" value="2"/>
</dbReference>